<evidence type="ECO:0000313" key="2">
    <source>
        <dbReference type="Proteomes" id="UP001160130"/>
    </source>
</evidence>
<dbReference type="Proteomes" id="UP001160130">
    <property type="component" value="Unassembled WGS sequence"/>
</dbReference>
<dbReference type="RefSeq" id="WP_280835765.1">
    <property type="nucleotide sequence ID" value="NZ_JARXVE010000016.1"/>
</dbReference>
<gene>
    <name evidence="1" type="ORF">M2272_005883</name>
</gene>
<reference evidence="1 2" key="1">
    <citation type="submission" date="2023-04" db="EMBL/GenBank/DDBJ databases">
        <title>Forest soil microbial communities from Buena Vista Peninsula, Colon Province, Panama.</title>
        <authorList>
            <person name="Bouskill N."/>
        </authorList>
    </citation>
    <scope>NUCLEOTIDE SEQUENCE [LARGE SCALE GENOMIC DNA]</scope>
    <source>
        <strain evidence="1 2">AC80</strain>
    </source>
</reference>
<dbReference type="EMBL" id="JARXVE010000016">
    <property type="protein sequence ID" value="MDH6199215.1"/>
    <property type="molecule type" value="Genomic_DNA"/>
</dbReference>
<protein>
    <submittedName>
        <fullName evidence="1">Uncharacterized protein</fullName>
    </submittedName>
</protein>
<proteinExistence type="predicted"/>
<name>A0ABT6L8H9_9MYCO</name>
<evidence type="ECO:0000313" key="1">
    <source>
        <dbReference type="EMBL" id="MDH6199215.1"/>
    </source>
</evidence>
<organism evidence="1 2">
    <name type="scientific">Mycolicibacterium frederiksbergense</name>
    <dbReference type="NCBI Taxonomy" id="117567"/>
    <lineage>
        <taxon>Bacteria</taxon>
        <taxon>Bacillati</taxon>
        <taxon>Actinomycetota</taxon>
        <taxon>Actinomycetes</taxon>
        <taxon>Mycobacteriales</taxon>
        <taxon>Mycobacteriaceae</taxon>
        <taxon>Mycolicibacterium</taxon>
    </lineage>
</organism>
<comment type="caution">
    <text evidence="1">The sequence shown here is derived from an EMBL/GenBank/DDBJ whole genome shotgun (WGS) entry which is preliminary data.</text>
</comment>
<keyword evidence="2" id="KW-1185">Reference proteome</keyword>
<accession>A0ABT6L8H9</accession>
<sequence>MSAMAACANCRRDTTHDTIPAQQIGTYPVPAFRVCGYCGWAVPIEETA</sequence>